<keyword evidence="2" id="KW-1185">Reference proteome</keyword>
<organism evidence="1 2">
    <name type="scientific">Paenibacillus ginsengarvi</name>
    <dbReference type="NCBI Taxonomy" id="400777"/>
    <lineage>
        <taxon>Bacteria</taxon>
        <taxon>Bacillati</taxon>
        <taxon>Bacillota</taxon>
        <taxon>Bacilli</taxon>
        <taxon>Bacillales</taxon>
        <taxon>Paenibacillaceae</taxon>
        <taxon>Paenibacillus</taxon>
    </lineage>
</organism>
<gene>
    <name evidence="1" type="ORF">D7M11_28860</name>
</gene>
<dbReference type="AlphaFoldDB" id="A0A3B0BF87"/>
<dbReference type="EMBL" id="RBAH01000028">
    <property type="protein sequence ID" value="RKN71845.1"/>
    <property type="molecule type" value="Genomic_DNA"/>
</dbReference>
<dbReference type="OrthoDB" id="2609420at2"/>
<evidence type="ECO:0000313" key="1">
    <source>
        <dbReference type="EMBL" id="RKN71845.1"/>
    </source>
</evidence>
<name>A0A3B0BF87_9BACL</name>
<dbReference type="Proteomes" id="UP000282311">
    <property type="component" value="Unassembled WGS sequence"/>
</dbReference>
<dbReference type="RefSeq" id="WP_120750742.1">
    <property type="nucleotide sequence ID" value="NZ_RBAH01000028.1"/>
</dbReference>
<proteinExistence type="predicted"/>
<accession>A0A3B0BF87</accession>
<comment type="caution">
    <text evidence="1">The sequence shown here is derived from an EMBL/GenBank/DDBJ whole genome shotgun (WGS) entry which is preliminary data.</text>
</comment>
<sequence length="141" mass="15789">MKQILVFVLFAAILCWAMFMPTYKHIIVFRQAMLQKEVDYMLEVGANASHGYVDESAIEASRQRLRQHGFQTANLEYFVSSTSGVNATLPSSPVHRGHGIELMITYPYDGMFQIDRLIGITVPPEGARMGASGLKMSEYVP</sequence>
<protein>
    <submittedName>
        <fullName evidence="1">Uncharacterized protein</fullName>
    </submittedName>
</protein>
<evidence type="ECO:0000313" key="2">
    <source>
        <dbReference type="Proteomes" id="UP000282311"/>
    </source>
</evidence>
<reference evidence="1 2" key="1">
    <citation type="journal article" date="2007" name="Int. J. Syst. Evol. Microbiol.">
        <title>Paenibacillus ginsengarvi sp. nov., isolated from soil from ginseng cultivation.</title>
        <authorList>
            <person name="Yoon M.H."/>
            <person name="Ten L.N."/>
            <person name="Im W.T."/>
        </authorList>
    </citation>
    <scope>NUCLEOTIDE SEQUENCE [LARGE SCALE GENOMIC DNA]</scope>
    <source>
        <strain evidence="1 2">KCTC 13059</strain>
    </source>
</reference>